<dbReference type="Pfam" id="PF11716">
    <property type="entry name" value="MDMPI_N"/>
    <property type="match status" value="1"/>
</dbReference>
<gene>
    <name evidence="3" type="ORF">KCH_72150</name>
</gene>
<accession>A0A066YSR5</accession>
<keyword evidence="4" id="KW-1185">Reference proteome</keyword>
<dbReference type="PANTHER" id="PTHR40758">
    <property type="entry name" value="CONSERVED PROTEIN"/>
    <property type="match status" value="1"/>
</dbReference>
<evidence type="ECO:0000313" key="3">
    <source>
        <dbReference type="EMBL" id="KDN81121.1"/>
    </source>
</evidence>
<dbReference type="AlphaFoldDB" id="A0A066YSR5"/>
<reference evidence="3 4" key="1">
    <citation type="submission" date="2014-05" db="EMBL/GenBank/DDBJ databases">
        <title>Draft Genome Sequence of Kitasatospora cheerisanensis KCTC 2395.</title>
        <authorList>
            <person name="Nam D.H."/>
        </authorList>
    </citation>
    <scope>NUCLEOTIDE SEQUENCE [LARGE SCALE GENOMIC DNA]</scope>
    <source>
        <strain evidence="3 4">KCTC 2395</strain>
    </source>
</reference>
<dbReference type="HOGENOM" id="CLU_070584_1_0_11"/>
<evidence type="ECO:0000259" key="2">
    <source>
        <dbReference type="Pfam" id="PF11716"/>
    </source>
</evidence>
<sequence length="250" mass="26306">MATTPAFPDLLDLIEERSAALRHAVATAPAPEATVPTCPDWRLPDLLAHLTVVHRFWTAAVIAGAEFVPAPPEPDGELSAAEALARSAEATSALLAALREAGPDRPCWTWWQETGAPNDSGAIARHQVQESAVHAYDAQLAAGAPLPVPGAVALDGIDEFLTLSWGTAGAWPHPPARIRLHADEGPSWLVELTADGAKPLDPDTDPVSLELAAPASELLLTLHRRRPASAVRVTGDPAVLAVLLAWPRLG</sequence>
<dbReference type="Pfam" id="PF07398">
    <property type="entry name" value="MDMPI_C"/>
    <property type="match status" value="1"/>
</dbReference>
<dbReference type="GO" id="GO:0046872">
    <property type="term" value="F:metal ion binding"/>
    <property type="evidence" value="ECO:0007669"/>
    <property type="project" value="InterPro"/>
</dbReference>
<dbReference type="RefSeq" id="WP_035869629.1">
    <property type="nucleotide sequence ID" value="NZ_KK853997.1"/>
</dbReference>
<dbReference type="Gene3D" id="1.20.120.450">
    <property type="entry name" value="dinb family like domain"/>
    <property type="match status" value="1"/>
</dbReference>
<dbReference type="InterPro" id="IPR024344">
    <property type="entry name" value="MDMPI_metal-binding"/>
</dbReference>
<organism evidence="3 4">
    <name type="scientific">Kitasatospora cheerisanensis KCTC 2395</name>
    <dbReference type="NCBI Taxonomy" id="1348663"/>
    <lineage>
        <taxon>Bacteria</taxon>
        <taxon>Bacillati</taxon>
        <taxon>Actinomycetota</taxon>
        <taxon>Actinomycetes</taxon>
        <taxon>Kitasatosporales</taxon>
        <taxon>Streptomycetaceae</taxon>
        <taxon>Kitasatospora</taxon>
    </lineage>
</organism>
<name>A0A066YSR5_9ACTN</name>
<feature type="domain" description="MDMPI C-terminal" evidence="1">
    <location>
        <begin position="152"/>
        <end position="241"/>
    </location>
</feature>
<feature type="domain" description="Mycothiol-dependent maleylpyruvate isomerase metal-binding" evidence="2">
    <location>
        <begin position="13"/>
        <end position="139"/>
    </location>
</feature>
<dbReference type="InterPro" id="IPR017517">
    <property type="entry name" value="Maleyloyr_isom"/>
</dbReference>
<dbReference type="GO" id="GO:0005886">
    <property type="term" value="C:plasma membrane"/>
    <property type="evidence" value="ECO:0007669"/>
    <property type="project" value="TreeGrafter"/>
</dbReference>
<dbReference type="EMBL" id="JNBY01000155">
    <property type="protein sequence ID" value="KDN81121.1"/>
    <property type="molecule type" value="Genomic_DNA"/>
</dbReference>
<comment type="caution">
    <text evidence="3">The sequence shown here is derived from an EMBL/GenBank/DDBJ whole genome shotgun (WGS) entry which is preliminary data.</text>
</comment>
<proteinExistence type="predicted"/>
<protein>
    <recommendedName>
        <fullName evidence="5">Mycothiol-dependent maleylpyruvate isomerase metal-binding domain-containing protein</fullName>
    </recommendedName>
</protein>
<evidence type="ECO:0008006" key="5">
    <source>
        <dbReference type="Google" id="ProtNLM"/>
    </source>
</evidence>
<dbReference type="InterPro" id="IPR010872">
    <property type="entry name" value="MDMPI_C-term_domain"/>
</dbReference>
<dbReference type="OrthoDB" id="3671213at2"/>
<dbReference type="eggNOG" id="COG0511">
    <property type="taxonomic scope" value="Bacteria"/>
</dbReference>
<dbReference type="InterPro" id="IPR034660">
    <property type="entry name" value="DinB/YfiT-like"/>
</dbReference>
<dbReference type="PANTHER" id="PTHR40758:SF1">
    <property type="entry name" value="CONSERVED PROTEIN"/>
    <property type="match status" value="1"/>
</dbReference>
<dbReference type="NCBIfam" id="TIGR03083">
    <property type="entry name" value="maleylpyruvate isomerase family mycothiol-dependent enzyme"/>
    <property type="match status" value="1"/>
</dbReference>
<dbReference type="Proteomes" id="UP000027178">
    <property type="component" value="Unassembled WGS sequence"/>
</dbReference>
<evidence type="ECO:0000313" key="4">
    <source>
        <dbReference type="Proteomes" id="UP000027178"/>
    </source>
</evidence>
<dbReference type="PATRIC" id="fig|1348663.4.peg.6976"/>
<dbReference type="SUPFAM" id="SSF109854">
    <property type="entry name" value="DinB/YfiT-like putative metalloenzymes"/>
    <property type="match status" value="1"/>
</dbReference>
<evidence type="ECO:0000259" key="1">
    <source>
        <dbReference type="Pfam" id="PF07398"/>
    </source>
</evidence>